<accession>A0A1H3ALA9</accession>
<comment type="cofactor">
    <cofactor evidence="1">
        <name>Mn(2+)</name>
        <dbReference type="ChEBI" id="CHEBI:29035"/>
    </cofactor>
</comment>
<proteinExistence type="inferred from homology"/>
<evidence type="ECO:0000313" key="6">
    <source>
        <dbReference type="EMBL" id="SDX30395.1"/>
    </source>
</evidence>
<dbReference type="CDD" id="cd03671">
    <property type="entry name" value="NUDIX_Ap4A_hydrolase_plant_like"/>
    <property type="match status" value="1"/>
</dbReference>
<dbReference type="InterPro" id="IPR000086">
    <property type="entry name" value="NUDIX_hydrolase_dom"/>
</dbReference>
<dbReference type="Gene3D" id="3.90.79.10">
    <property type="entry name" value="Nucleoside Triphosphate Pyrophosphohydrolase"/>
    <property type="match status" value="1"/>
</dbReference>
<dbReference type="RefSeq" id="WP_074737332.1">
    <property type="nucleotide sequence ID" value="NZ_FNNP01000004.1"/>
</dbReference>
<dbReference type="GO" id="GO:0008893">
    <property type="term" value="F:guanosine-3',5'-bis(diphosphate) 3'-diphosphatase activity"/>
    <property type="evidence" value="ECO:0007669"/>
    <property type="project" value="TreeGrafter"/>
</dbReference>
<dbReference type="Pfam" id="PF00293">
    <property type="entry name" value="NUDIX"/>
    <property type="match status" value="1"/>
</dbReference>
<dbReference type="NCBIfam" id="NF001936">
    <property type="entry name" value="PRK00714.1-3"/>
    <property type="match status" value="1"/>
</dbReference>
<keyword evidence="7" id="KW-1185">Reference proteome</keyword>
<dbReference type="Proteomes" id="UP000183400">
    <property type="component" value="Unassembled WGS sequence"/>
</dbReference>
<dbReference type="PANTHER" id="PTHR11839:SF22">
    <property type="entry name" value="NUDIX HYDROLASE 26, CHLOROPLASTIC"/>
    <property type="match status" value="1"/>
</dbReference>
<comment type="similarity">
    <text evidence="4">Belongs to the Nudix hydrolase family. RppH subfamily.</text>
</comment>
<dbReference type="GO" id="GO:0034432">
    <property type="term" value="F:bis(5'-adenosyl)-pentaphosphatase activity"/>
    <property type="evidence" value="ECO:0007669"/>
    <property type="project" value="TreeGrafter"/>
</dbReference>
<dbReference type="EC" id="3.6.1.-" evidence="4"/>
<dbReference type="PROSITE" id="PS51462">
    <property type="entry name" value="NUDIX"/>
    <property type="match status" value="1"/>
</dbReference>
<dbReference type="AlphaFoldDB" id="A0A1H3ALA9"/>
<keyword evidence="3 4" id="KW-0378">Hydrolase</keyword>
<dbReference type="EMBL" id="FNNP01000004">
    <property type="protein sequence ID" value="SDX30395.1"/>
    <property type="molecule type" value="Genomic_DNA"/>
</dbReference>
<evidence type="ECO:0000256" key="3">
    <source>
        <dbReference type="ARBA" id="ARBA00022801"/>
    </source>
</evidence>
<dbReference type="NCBIfam" id="NF001938">
    <property type="entry name" value="PRK00714.1-5"/>
    <property type="match status" value="1"/>
</dbReference>
<dbReference type="NCBIfam" id="NF001937">
    <property type="entry name" value="PRK00714.1-4"/>
    <property type="match status" value="1"/>
</dbReference>
<dbReference type="PRINTS" id="PR00502">
    <property type="entry name" value="NUDIXFAMILY"/>
</dbReference>
<dbReference type="PANTHER" id="PTHR11839">
    <property type="entry name" value="UDP/ADP-SUGAR PYROPHOSPHATASE"/>
    <property type="match status" value="1"/>
</dbReference>
<reference evidence="7" key="1">
    <citation type="submission" date="2016-10" db="EMBL/GenBank/DDBJ databases">
        <authorList>
            <person name="Varghese N."/>
            <person name="Submissions S."/>
        </authorList>
    </citation>
    <scope>NUCLEOTIDE SEQUENCE [LARGE SCALE GENOMIC DNA]</scope>
    <source>
        <strain evidence="7">DSM 27839</strain>
    </source>
</reference>
<sequence>MTPEDIAKLPYRPCVGLMLMNAEGKIFVGQRNDRHKDAWQMPQGGVDQGEDPRDAALRELWEETGVTADLVEIIAETDGWLPYDLPHDIVPKIWKGRYRGQEQKWFLMRFTGRDDQIDIATQHPEFTRWKWQKPSRLVEEIVPFKCDVYQQVMEAFRGYLVAI</sequence>
<dbReference type="STRING" id="985054.SAMN05444358_104219"/>
<evidence type="ECO:0000256" key="4">
    <source>
        <dbReference type="HAMAP-Rule" id="MF_00298"/>
    </source>
</evidence>
<dbReference type="InterPro" id="IPR020476">
    <property type="entry name" value="Nudix_hydrolase"/>
</dbReference>
<evidence type="ECO:0000259" key="5">
    <source>
        <dbReference type="PROSITE" id="PS51462"/>
    </source>
</evidence>
<dbReference type="InterPro" id="IPR015797">
    <property type="entry name" value="NUDIX_hydrolase-like_dom_sf"/>
</dbReference>
<dbReference type="HAMAP" id="MF_00298">
    <property type="entry name" value="Nudix_RppH"/>
    <property type="match status" value="1"/>
</dbReference>
<dbReference type="InterPro" id="IPR022927">
    <property type="entry name" value="RppH"/>
</dbReference>
<evidence type="ECO:0000256" key="2">
    <source>
        <dbReference type="ARBA" id="ARBA00001946"/>
    </source>
</evidence>
<dbReference type="OrthoDB" id="9816040at2"/>
<name>A0A1H3ALA9_9RHOB</name>
<evidence type="ECO:0000256" key="1">
    <source>
        <dbReference type="ARBA" id="ARBA00001936"/>
    </source>
</evidence>
<protein>
    <recommendedName>
        <fullName evidence="4">RNA pyrophosphohydrolase</fullName>
        <ecNumber evidence="4">3.6.1.-</ecNumber>
    </recommendedName>
    <alternativeName>
        <fullName evidence="4">(Di)nucleoside polyphosphate hydrolase</fullName>
    </alternativeName>
</protein>
<dbReference type="GO" id="GO:0019693">
    <property type="term" value="P:ribose phosphate metabolic process"/>
    <property type="evidence" value="ECO:0007669"/>
    <property type="project" value="TreeGrafter"/>
</dbReference>
<comment type="cofactor">
    <cofactor evidence="4">
        <name>a divalent metal cation</name>
        <dbReference type="ChEBI" id="CHEBI:60240"/>
    </cofactor>
</comment>
<feature type="short sequence motif" description="Nudix box" evidence="4">
    <location>
        <begin position="44"/>
        <end position="65"/>
    </location>
</feature>
<dbReference type="GO" id="GO:0006753">
    <property type="term" value="P:nucleoside phosphate metabolic process"/>
    <property type="evidence" value="ECO:0007669"/>
    <property type="project" value="TreeGrafter"/>
</dbReference>
<organism evidence="6 7">
    <name type="scientific">Ruegeria halocynthiae</name>
    <dbReference type="NCBI Taxonomy" id="985054"/>
    <lineage>
        <taxon>Bacteria</taxon>
        <taxon>Pseudomonadati</taxon>
        <taxon>Pseudomonadota</taxon>
        <taxon>Alphaproteobacteria</taxon>
        <taxon>Rhodobacterales</taxon>
        <taxon>Roseobacteraceae</taxon>
        <taxon>Ruegeria</taxon>
    </lineage>
</organism>
<gene>
    <name evidence="4" type="primary">rppH</name>
    <name evidence="4" type="synonym">nudH</name>
    <name evidence="6" type="ORF">SAMN05444358_104219</name>
</gene>
<comment type="function">
    <text evidence="4">Accelerates the degradation of transcripts by removing pyrophosphate from the 5'-end of triphosphorylated RNA, leading to a more labile monophosphorylated state that can stimulate subsequent ribonuclease cleavage.</text>
</comment>
<dbReference type="InterPro" id="IPR020084">
    <property type="entry name" value="NUDIX_hydrolase_CS"/>
</dbReference>
<evidence type="ECO:0000313" key="7">
    <source>
        <dbReference type="Proteomes" id="UP000183400"/>
    </source>
</evidence>
<dbReference type="SUPFAM" id="SSF55811">
    <property type="entry name" value="Nudix"/>
    <property type="match status" value="1"/>
</dbReference>
<dbReference type="PROSITE" id="PS00893">
    <property type="entry name" value="NUDIX_BOX"/>
    <property type="match status" value="1"/>
</dbReference>
<comment type="cofactor">
    <cofactor evidence="2">
        <name>Mg(2+)</name>
        <dbReference type="ChEBI" id="CHEBI:18420"/>
    </cofactor>
</comment>
<feature type="domain" description="Nudix hydrolase" evidence="5">
    <location>
        <begin position="10"/>
        <end position="154"/>
    </location>
</feature>